<dbReference type="GO" id="GO:0005669">
    <property type="term" value="C:transcription factor TFIID complex"/>
    <property type="evidence" value="ECO:0007669"/>
    <property type="project" value="TreeGrafter"/>
</dbReference>
<evidence type="ECO:0000259" key="10">
    <source>
        <dbReference type="PROSITE" id="PS50016"/>
    </source>
</evidence>
<feature type="domain" description="PHD-type" evidence="10">
    <location>
        <begin position="856"/>
        <end position="906"/>
    </location>
</feature>
<name>A0A9P0CXL4_9CUCU</name>
<comment type="subcellular location">
    <subcellularLocation>
        <location evidence="1">Nucleus</location>
    </subcellularLocation>
</comment>
<dbReference type="InterPro" id="IPR001965">
    <property type="entry name" value="Znf_PHD"/>
</dbReference>
<dbReference type="AlphaFoldDB" id="A0A9P0CXL4"/>
<keyword evidence="4" id="KW-0862">Zinc</keyword>
<feature type="region of interest" description="Disordered" evidence="9">
    <location>
        <begin position="572"/>
        <end position="840"/>
    </location>
</feature>
<feature type="compositionally biased region" description="Basic residues" evidence="9">
    <location>
        <begin position="823"/>
        <end position="838"/>
    </location>
</feature>
<evidence type="ECO:0000256" key="2">
    <source>
        <dbReference type="ARBA" id="ARBA00022723"/>
    </source>
</evidence>
<evidence type="ECO:0000256" key="5">
    <source>
        <dbReference type="ARBA" id="ARBA00023015"/>
    </source>
</evidence>
<dbReference type="Gene3D" id="1.10.20.10">
    <property type="entry name" value="Histone, subunit A"/>
    <property type="match status" value="1"/>
</dbReference>
<dbReference type="InterPro" id="IPR006565">
    <property type="entry name" value="BTP"/>
</dbReference>
<accession>A0A9P0CXL4</accession>
<feature type="region of interest" description="Disordered" evidence="9">
    <location>
        <begin position="160"/>
        <end position="258"/>
    </location>
</feature>
<dbReference type="InterPro" id="IPR019787">
    <property type="entry name" value="Znf_PHD-finger"/>
</dbReference>
<feature type="compositionally biased region" description="Basic residues" evidence="9">
    <location>
        <begin position="473"/>
        <end position="492"/>
    </location>
</feature>
<dbReference type="InterPro" id="IPR013083">
    <property type="entry name" value="Znf_RING/FYVE/PHD"/>
</dbReference>
<feature type="compositionally biased region" description="Basic residues" evidence="9">
    <location>
        <begin position="663"/>
        <end position="685"/>
    </location>
</feature>
<protein>
    <recommendedName>
        <fullName evidence="10">PHD-type domain-containing protein</fullName>
    </recommendedName>
</protein>
<dbReference type="PANTHER" id="PTHR46452:SF1">
    <property type="entry name" value="TRANSCRIPTION INITIATION FACTOR TFIID SUBUNIT 3"/>
    <property type="match status" value="1"/>
</dbReference>
<feature type="compositionally biased region" description="Pro residues" evidence="9">
    <location>
        <begin position="812"/>
        <end position="822"/>
    </location>
</feature>
<feature type="compositionally biased region" description="Low complexity" evidence="9">
    <location>
        <begin position="629"/>
        <end position="639"/>
    </location>
</feature>
<evidence type="ECO:0000256" key="7">
    <source>
        <dbReference type="ARBA" id="ARBA00023242"/>
    </source>
</evidence>
<dbReference type="GO" id="GO:0045944">
    <property type="term" value="P:positive regulation of transcription by RNA polymerase II"/>
    <property type="evidence" value="ECO:0007669"/>
    <property type="project" value="TreeGrafter"/>
</dbReference>
<dbReference type="InterPro" id="IPR019786">
    <property type="entry name" value="Zinc_finger_PHD-type_CS"/>
</dbReference>
<dbReference type="SMART" id="SM00249">
    <property type="entry name" value="PHD"/>
    <property type="match status" value="1"/>
</dbReference>
<evidence type="ECO:0000256" key="3">
    <source>
        <dbReference type="ARBA" id="ARBA00022771"/>
    </source>
</evidence>
<dbReference type="InterPro" id="IPR011011">
    <property type="entry name" value="Znf_FYVE_PHD"/>
</dbReference>
<feature type="compositionally biased region" description="Pro residues" evidence="9">
    <location>
        <begin position="216"/>
        <end position="246"/>
    </location>
</feature>
<reference evidence="11" key="1">
    <citation type="submission" date="2022-01" db="EMBL/GenBank/DDBJ databases">
        <authorList>
            <person name="King R."/>
        </authorList>
    </citation>
    <scope>NUCLEOTIDE SEQUENCE</scope>
</reference>
<keyword evidence="5" id="KW-0805">Transcription regulation</keyword>
<dbReference type="Pfam" id="PF07524">
    <property type="entry name" value="Bromo_TP"/>
    <property type="match status" value="1"/>
</dbReference>
<dbReference type="GO" id="GO:0008270">
    <property type="term" value="F:zinc ion binding"/>
    <property type="evidence" value="ECO:0007669"/>
    <property type="project" value="UniProtKB-KW"/>
</dbReference>
<evidence type="ECO:0000313" key="12">
    <source>
        <dbReference type="Proteomes" id="UP001153636"/>
    </source>
</evidence>
<dbReference type="Pfam" id="PF00628">
    <property type="entry name" value="PHD"/>
    <property type="match status" value="1"/>
</dbReference>
<keyword evidence="7" id="KW-0539">Nucleus</keyword>
<feature type="compositionally biased region" description="Polar residues" evidence="9">
    <location>
        <begin position="190"/>
        <end position="201"/>
    </location>
</feature>
<dbReference type="GO" id="GO:0046982">
    <property type="term" value="F:protein heterodimerization activity"/>
    <property type="evidence" value="ECO:0007669"/>
    <property type="project" value="InterPro"/>
</dbReference>
<dbReference type="SMART" id="SM00576">
    <property type="entry name" value="BTP"/>
    <property type="match status" value="1"/>
</dbReference>
<keyword evidence="3 8" id="KW-0863">Zinc-finger</keyword>
<feature type="compositionally biased region" description="Basic and acidic residues" evidence="9">
    <location>
        <begin position="699"/>
        <end position="708"/>
    </location>
</feature>
<dbReference type="SUPFAM" id="SSF57903">
    <property type="entry name" value="FYVE/PHD zinc finger"/>
    <property type="match status" value="1"/>
</dbReference>
<dbReference type="Gene3D" id="3.30.40.10">
    <property type="entry name" value="Zinc/RING finger domain, C3HC4 (zinc finger)"/>
    <property type="match status" value="1"/>
</dbReference>
<evidence type="ECO:0000256" key="1">
    <source>
        <dbReference type="ARBA" id="ARBA00004123"/>
    </source>
</evidence>
<keyword evidence="12" id="KW-1185">Reference proteome</keyword>
<feature type="compositionally biased region" description="Basic and acidic residues" evidence="9">
    <location>
        <begin position="717"/>
        <end position="726"/>
    </location>
</feature>
<dbReference type="OrthoDB" id="436852at2759"/>
<feature type="compositionally biased region" description="Pro residues" evidence="9">
    <location>
        <begin position="610"/>
        <end position="628"/>
    </location>
</feature>
<keyword evidence="6" id="KW-0804">Transcription</keyword>
<dbReference type="InterPro" id="IPR009072">
    <property type="entry name" value="Histone-fold"/>
</dbReference>
<evidence type="ECO:0000256" key="4">
    <source>
        <dbReference type="ARBA" id="ARBA00022833"/>
    </source>
</evidence>
<sequence length="927" mass="104207">MSNSFARDHCKIAMAKILQTIGWHTINSTPLEVLTDLLVTHLKQICQLTNEYATEFGNTEPNLDHLGLAFREMGINIAELDEYVTYVNFCPPAQPAPKFPIAKENNLNFLKPGSQEVVTRPVHIHEHMPPMFPLLETESEIKVEEKEIVKEEIVNDTPTLSVPQFKKPADVSPEFRRLKREDEGGRPTREISSVMMTTSGFLSPAREGKLPEAKAPLPPAPVEPPPPPPPAPAPLPTPPVAPPLEQPPIVKKKSEKREKKINKELFKAMTEEKAVKKNASMKDVVKMKQKAAAAAAAVNAALNPNLPSQLPLPFFQPPRLSEIKVSPVLPQKMGRDNPDKALAAAKAKTEKFNTTITPIPIKSNQNSLMSSMSIQQVEKLYNEPDRQKINILRKISSVKEIKKKESRAGTPNMIIDESTDIVNKINLSSDITIEPIPNRRSPHYFDDCSPPGTPSTPRTPEIMLHQSPPLQKEKKKRKENKNKVKRPRKSQHHPIFTQSELVDIIVNRPKTPEPHLNHMRPQMPPHMGLPHMPFPFLPNFGGPGLIPSHLNPMFSFPHLGGLPNFGKNPYFPPGIPNLPPQMEAIPATPPKSKEPKELPPVEIKPVEIIPQPPPQQPQQQQQPPPQQQPPQQQQQQPIQVPETSSSTSIVPPKTPTPMDITPKKIKEHKKEKKDKDKIKKKNKKDKVKEKGEKKKLKEPKKEGKEKVKREKKIKKKDKAEKEEKVLENPAIPKILLKVNSPSPRPETPEANRKLNIKPIVKKDDDIIIEDKKRDPSPGGLAKFSPLVTGPPKTKTASPLPPVEKQVIEEPLAPAPAPAPRTPGRPRLHPLKPKVTPKPKKIEQQAFKKIDDQGNEVWICPSCGQQDDGRPMIGCDGCDAWYHWVCVGIQVPPDENENWYCKPCLARKNEDLQSDKKRKRKRKEKKEH</sequence>
<organism evidence="11 12">
    <name type="scientific">Psylliodes chrysocephalus</name>
    <dbReference type="NCBI Taxonomy" id="3402493"/>
    <lineage>
        <taxon>Eukaryota</taxon>
        <taxon>Metazoa</taxon>
        <taxon>Ecdysozoa</taxon>
        <taxon>Arthropoda</taxon>
        <taxon>Hexapoda</taxon>
        <taxon>Insecta</taxon>
        <taxon>Pterygota</taxon>
        <taxon>Neoptera</taxon>
        <taxon>Endopterygota</taxon>
        <taxon>Coleoptera</taxon>
        <taxon>Polyphaga</taxon>
        <taxon>Cucujiformia</taxon>
        <taxon>Chrysomeloidea</taxon>
        <taxon>Chrysomelidae</taxon>
        <taxon>Galerucinae</taxon>
        <taxon>Alticini</taxon>
        <taxon>Psylliodes</taxon>
    </lineage>
</organism>
<feature type="compositionally biased region" description="Basic and acidic residues" evidence="9">
    <location>
        <begin position="760"/>
        <end position="775"/>
    </location>
</feature>
<dbReference type="CDD" id="cd15522">
    <property type="entry name" value="PHD_TAF3"/>
    <property type="match status" value="1"/>
</dbReference>
<dbReference type="PROSITE" id="PS50016">
    <property type="entry name" value="ZF_PHD_2"/>
    <property type="match status" value="1"/>
</dbReference>
<evidence type="ECO:0000313" key="11">
    <source>
        <dbReference type="EMBL" id="CAH1106106.1"/>
    </source>
</evidence>
<dbReference type="EMBL" id="OV651814">
    <property type="protein sequence ID" value="CAH1106106.1"/>
    <property type="molecule type" value="Genomic_DNA"/>
</dbReference>
<dbReference type="PROSITE" id="PS01359">
    <property type="entry name" value="ZF_PHD_1"/>
    <property type="match status" value="1"/>
</dbReference>
<dbReference type="Proteomes" id="UP001153636">
    <property type="component" value="Chromosome 2"/>
</dbReference>
<keyword evidence="2" id="KW-0479">Metal-binding</keyword>
<evidence type="ECO:0000256" key="6">
    <source>
        <dbReference type="ARBA" id="ARBA00023163"/>
    </source>
</evidence>
<proteinExistence type="predicted"/>
<dbReference type="GO" id="GO:0002039">
    <property type="term" value="F:p53 binding"/>
    <property type="evidence" value="ECO:0007669"/>
    <property type="project" value="TreeGrafter"/>
</dbReference>
<feature type="region of interest" description="Disordered" evidence="9">
    <location>
        <begin position="433"/>
        <end position="495"/>
    </location>
</feature>
<feature type="compositionally biased region" description="Basic and acidic residues" evidence="9">
    <location>
        <begin position="167"/>
        <end position="189"/>
    </location>
</feature>
<dbReference type="PANTHER" id="PTHR46452">
    <property type="entry name" value="TRANSCRIPTION INITIATION FACTOR TFIID SUBUNIT 3"/>
    <property type="match status" value="1"/>
</dbReference>
<gene>
    <name evidence="11" type="ORF">PSYICH_LOCUS7508</name>
</gene>
<evidence type="ECO:0000256" key="8">
    <source>
        <dbReference type="PROSITE-ProRule" id="PRU00146"/>
    </source>
</evidence>
<evidence type="ECO:0000256" key="9">
    <source>
        <dbReference type="SAM" id="MobiDB-lite"/>
    </source>
</evidence>